<keyword evidence="2" id="KW-0812">Transmembrane</keyword>
<dbReference type="Proteomes" id="UP001072034">
    <property type="component" value="Unassembled WGS sequence"/>
</dbReference>
<name>A0ABT4IAM8_9ACTO</name>
<reference evidence="3" key="1">
    <citation type="submission" date="2022-10" db="EMBL/GenBank/DDBJ databases">
        <title>Genome sequence of Actinomyces israelii ATCC 10048.</title>
        <authorList>
            <person name="Watt R.M."/>
            <person name="Tong W.M."/>
        </authorList>
    </citation>
    <scope>NUCLEOTIDE SEQUENCE</scope>
    <source>
        <strain evidence="3">ATCC 10048</strain>
    </source>
</reference>
<keyword evidence="4" id="KW-1185">Reference proteome</keyword>
<feature type="region of interest" description="Disordered" evidence="1">
    <location>
        <begin position="379"/>
        <end position="410"/>
    </location>
</feature>
<feature type="region of interest" description="Disordered" evidence="1">
    <location>
        <begin position="617"/>
        <end position="639"/>
    </location>
</feature>
<keyword evidence="2" id="KW-1133">Transmembrane helix</keyword>
<protein>
    <submittedName>
        <fullName evidence="3">Uncharacterized protein</fullName>
    </submittedName>
</protein>
<feature type="region of interest" description="Disordered" evidence="1">
    <location>
        <begin position="520"/>
        <end position="539"/>
    </location>
</feature>
<gene>
    <name evidence="3" type="ORF">OHJ16_12230</name>
</gene>
<dbReference type="EMBL" id="JAPTMY010000030">
    <property type="protein sequence ID" value="MCZ0858808.1"/>
    <property type="molecule type" value="Genomic_DNA"/>
</dbReference>
<comment type="caution">
    <text evidence="3">The sequence shown here is derived from an EMBL/GenBank/DDBJ whole genome shotgun (WGS) entry which is preliminary data.</text>
</comment>
<evidence type="ECO:0000313" key="4">
    <source>
        <dbReference type="Proteomes" id="UP001072034"/>
    </source>
</evidence>
<proteinExistence type="predicted"/>
<dbReference type="RefSeq" id="WP_268918134.1">
    <property type="nucleotide sequence ID" value="NZ_JAPTMY010000030.1"/>
</dbReference>
<keyword evidence="2" id="KW-0472">Membrane</keyword>
<feature type="compositionally biased region" description="Basic and acidic residues" evidence="1">
    <location>
        <begin position="522"/>
        <end position="534"/>
    </location>
</feature>
<evidence type="ECO:0000313" key="3">
    <source>
        <dbReference type="EMBL" id="MCZ0858808.1"/>
    </source>
</evidence>
<evidence type="ECO:0000256" key="2">
    <source>
        <dbReference type="SAM" id="Phobius"/>
    </source>
</evidence>
<feature type="transmembrane region" description="Helical" evidence="2">
    <location>
        <begin position="36"/>
        <end position="53"/>
    </location>
</feature>
<organism evidence="3 4">
    <name type="scientific">Actinomyces israelii</name>
    <dbReference type="NCBI Taxonomy" id="1659"/>
    <lineage>
        <taxon>Bacteria</taxon>
        <taxon>Bacillati</taxon>
        <taxon>Actinomycetota</taxon>
        <taxon>Actinomycetes</taxon>
        <taxon>Actinomycetales</taxon>
        <taxon>Actinomycetaceae</taxon>
        <taxon>Actinomyces</taxon>
    </lineage>
</organism>
<sequence length="949" mass="96901">MSSHRSESDRLLVRLLHTLSHNRFTAGLVRARRRPFRSAVTAVLAVVLAIAWVQGVTRGTLAQAEETRSLESVDISVSSSGAITAVSGTSVSVSADGRRAKTGSETYSAPDVADQLPVRVRTAYRIGDTTGTDLSDLAGYTGRVTIDVFVENLTVKPQTLTYDVAGVSRTRTALVGAPLTLTAATTLDMGPSSVVTAASDAQDVTNGVLSQNSNGGAQIQWAALLAPPQLGASANLRLVVDAVDFKVPELGLSVQAGLVTDPSIQGLMDAAFRTDAGSELTMTTSTIEVLAKVNESLAQAHSIVDRASTTLADNAGTIGSQTLEDLTSSSQNLSSSMQSTGKELEGLSQNLAQTRDSTQSSVAAQLLQVVDTASAILGDTSEPAQAPGTGSTDATGCQVQSGGGDSGGTGNGVYGSVTRVSGLLQAYAQANESCKADIQSQLAEALGSADTSACPKEAGKETTSATCALAAAQQQVTEAIASLGSQADAVTAALQPEVRADVLGSSKTLGNSVTGVETALDELGKPDEPDKPDGAKAGTGDLSAELQALTAAVDALTPNVDTVVKTLDDIHSSATTAQANNTTARGQITAAARDLCTEIASAKDPALLQQARARLTSEPCPGGAAADAPDETPADSALTTQSTNLEQVVTASDTKTEGSDTKTNVDALRTAVTDVRSARDAVALAVNGDPNDPKTPSLSGSLTNLRTAVSALRTDYDALNDAVTKLDTDQTAAANSVTTAFKDMQSRTTAAVSESVSNQIRLIGAQAAVSQHAVGASFDAATASMRGQAESLTSDSAQTIQNQKTQVQGQAAQSSSVLSAQIGDSLNTMTQGLEGSVVDIEAARSMLMGDLDRVMLDVGSLDGPRTGLVRIMASSAALTGSAGYQIAAANQTIAAHEAVRAQDMEGILLEQAQVKASLDALSRLRGLATPRSGADQSTTIYSYRVGGPQ</sequence>
<feature type="compositionally biased region" description="Gly residues" evidence="1">
    <location>
        <begin position="401"/>
        <end position="410"/>
    </location>
</feature>
<accession>A0ABT4IAM8</accession>
<evidence type="ECO:0000256" key="1">
    <source>
        <dbReference type="SAM" id="MobiDB-lite"/>
    </source>
</evidence>